<comment type="caution">
    <text evidence="3">The sequence shown here is derived from an EMBL/GenBank/DDBJ whole genome shotgun (WGS) entry which is preliminary data.</text>
</comment>
<reference evidence="3 4" key="1">
    <citation type="submission" date="2024-05" db="EMBL/GenBank/DDBJ databases">
        <title>Genetic variation in Jamaican populations of the coffee berry borer (Hypothenemus hampei).</title>
        <authorList>
            <person name="Errbii M."/>
            <person name="Myrie A."/>
        </authorList>
    </citation>
    <scope>NUCLEOTIDE SEQUENCE [LARGE SCALE GENOMIC DNA]</scope>
    <source>
        <strain evidence="3">JA-Hopewell-2020-01-JO</strain>
        <tissue evidence="3">Whole body</tissue>
    </source>
</reference>
<keyword evidence="4" id="KW-1185">Reference proteome</keyword>
<organism evidence="3 4">
    <name type="scientific">Hypothenemus hampei</name>
    <name type="common">Coffee berry borer</name>
    <dbReference type="NCBI Taxonomy" id="57062"/>
    <lineage>
        <taxon>Eukaryota</taxon>
        <taxon>Metazoa</taxon>
        <taxon>Ecdysozoa</taxon>
        <taxon>Arthropoda</taxon>
        <taxon>Hexapoda</taxon>
        <taxon>Insecta</taxon>
        <taxon>Pterygota</taxon>
        <taxon>Neoptera</taxon>
        <taxon>Endopterygota</taxon>
        <taxon>Coleoptera</taxon>
        <taxon>Polyphaga</taxon>
        <taxon>Cucujiformia</taxon>
        <taxon>Curculionidae</taxon>
        <taxon>Scolytinae</taxon>
        <taxon>Hypothenemus</taxon>
    </lineage>
</organism>
<name>A0ABD1ENH9_HYPHA</name>
<accession>A0ABD1ENH9</accession>
<dbReference type="Proteomes" id="UP001566132">
    <property type="component" value="Unassembled WGS sequence"/>
</dbReference>
<evidence type="ECO:0000313" key="4">
    <source>
        <dbReference type="Proteomes" id="UP001566132"/>
    </source>
</evidence>
<feature type="coiled-coil region" evidence="1">
    <location>
        <begin position="507"/>
        <end position="541"/>
    </location>
</feature>
<proteinExistence type="predicted"/>
<evidence type="ECO:0000256" key="2">
    <source>
        <dbReference type="SAM" id="MobiDB-lite"/>
    </source>
</evidence>
<dbReference type="AlphaFoldDB" id="A0ABD1ENH9"/>
<keyword evidence="1" id="KW-0175">Coiled coil</keyword>
<protein>
    <submittedName>
        <fullName evidence="3">Uncharacterized protein</fullName>
    </submittedName>
</protein>
<sequence length="584" mass="67798">MNFVSNVFKKYLNKNEHGNQNDQNVLNQLLIDKASDNSESKTVEDNKDVIEENDCYQDAETDQGKEAFSVSYPEGEMCNQTNTDKIEQQTTLPEIVQEHETNKQKKRISSSSNHNDADSLDNSMIDSLELDVNLAENLNNVATPNNLYGLRNNENDTFVSLSQINIQKNGFNSEKVENQQDLLNTNETLELIPSVIESDQNNYEQNNQNKCLDECNVKNDIAIDEKLISEPTTLELEVLIGDTNEHPKFSIEENLILKENSIDVTVNEEVNNQIGNINSRLENNPLYNRQDTREFENLEQEFEKNTNRGDAVLEELLTCQKINEEAETTDFIKTTNTENKTIEEKNICENLLEDDPLFLASLEDSIEKHIDQQKESLDQVNDLRDLNIESHVSRVLQRQDTKEFEIIEKQLAKDETKYEEFPIGDNSESYSPNISLQKTEQLTVEKNDSLEKINTIKIEEHIDNNTPNVVQETSSNLKTNVSKIWEKIKDDKIDEKTWHKNCTTKSYKDDENAIRKYRHLLKLYEAQIATQGEDLEKLKIEFEKNMRHFTNTEMAFSDVFEYVWILVFHQFIIKYYLGSMKKLN</sequence>
<feature type="region of interest" description="Disordered" evidence="2">
    <location>
        <begin position="99"/>
        <end position="120"/>
    </location>
</feature>
<evidence type="ECO:0000256" key="1">
    <source>
        <dbReference type="SAM" id="Coils"/>
    </source>
</evidence>
<feature type="compositionally biased region" description="Polar residues" evidence="2">
    <location>
        <begin position="109"/>
        <end position="120"/>
    </location>
</feature>
<dbReference type="EMBL" id="JBDJPC010000006">
    <property type="protein sequence ID" value="KAL1498063.1"/>
    <property type="molecule type" value="Genomic_DNA"/>
</dbReference>
<evidence type="ECO:0000313" key="3">
    <source>
        <dbReference type="EMBL" id="KAL1498063.1"/>
    </source>
</evidence>
<gene>
    <name evidence="3" type="ORF">ABEB36_008920</name>
</gene>